<evidence type="ECO:0000313" key="6">
    <source>
        <dbReference type="Proteomes" id="UP000524535"/>
    </source>
</evidence>
<dbReference type="AlphaFoldDB" id="A0A7W6UXW1"/>
<dbReference type="Pfam" id="PF11162">
    <property type="entry name" value="DUF2946"/>
    <property type="match status" value="1"/>
</dbReference>
<accession>A0A7W6UXW1</accession>
<dbReference type="Proteomes" id="UP000524535">
    <property type="component" value="Unassembled WGS sequence"/>
</dbReference>
<reference evidence="5 6" key="1">
    <citation type="submission" date="2020-08" db="EMBL/GenBank/DDBJ databases">
        <title>Genomic Encyclopedia of Type Strains, Phase IV (KMG-V): Genome sequencing to study the core and pangenomes of soil and plant-associated prokaryotes.</title>
        <authorList>
            <person name="Whitman W."/>
        </authorList>
    </citation>
    <scope>NUCLEOTIDE SEQUENCE [LARGE SCALE GENOMIC DNA]</scope>
    <source>
        <strain evidence="3 6">SEMIA 444</strain>
        <strain evidence="2 5">SEMIA 448</strain>
        <strain evidence="4 7">SEMIA 452</strain>
    </source>
</reference>
<name>A0A7W6UXW1_9HYPH</name>
<organism evidence="4 7">
    <name type="scientific">Aliirhizobium cellulosilyticum</name>
    <dbReference type="NCBI Taxonomy" id="393664"/>
    <lineage>
        <taxon>Bacteria</taxon>
        <taxon>Pseudomonadati</taxon>
        <taxon>Pseudomonadota</taxon>
        <taxon>Alphaproteobacteria</taxon>
        <taxon>Hyphomicrobiales</taxon>
        <taxon>Rhizobiaceae</taxon>
        <taxon>Aliirhizobium</taxon>
    </lineage>
</organism>
<feature type="region of interest" description="Disordered" evidence="1">
    <location>
        <begin position="59"/>
        <end position="79"/>
    </location>
</feature>
<keyword evidence="6" id="KW-1185">Reference proteome</keyword>
<dbReference type="Proteomes" id="UP000576087">
    <property type="component" value="Unassembled WGS sequence"/>
</dbReference>
<evidence type="ECO:0000313" key="2">
    <source>
        <dbReference type="EMBL" id="MBB4346883.1"/>
    </source>
</evidence>
<evidence type="ECO:0000313" key="4">
    <source>
        <dbReference type="EMBL" id="MBB4445411.1"/>
    </source>
</evidence>
<evidence type="ECO:0000313" key="5">
    <source>
        <dbReference type="Proteomes" id="UP000520770"/>
    </source>
</evidence>
<dbReference type="Proteomes" id="UP000520770">
    <property type="component" value="Unassembled WGS sequence"/>
</dbReference>
<dbReference type="EMBL" id="JACIGY010000001">
    <property type="protein sequence ID" value="MBB4410723.1"/>
    <property type="molecule type" value="Genomic_DNA"/>
</dbReference>
<evidence type="ECO:0000313" key="3">
    <source>
        <dbReference type="EMBL" id="MBB4410723.1"/>
    </source>
</evidence>
<sequence length="147" mass="14735">MRFLRHLIRDGFCGGPLAALIGVLMALQALIGGFGTGAMAFASPAEMVICSTESADGHSQHAVDPHAGHGGMHGPGEPKNAKHAKDCCLTACQVAAAVHVGIPSKAPAPVGRIAIDAATLVAVVEAAVAPRRLGLSGDARGPPILPV</sequence>
<protein>
    <recommendedName>
        <fullName evidence="8">DUF2946 domain-containing protein</fullName>
    </recommendedName>
</protein>
<dbReference type="EMBL" id="JACIHM010000001">
    <property type="protein sequence ID" value="MBB4445411.1"/>
    <property type="molecule type" value="Genomic_DNA"/>
</dbReference>
<proteinExistence type="predicted"/>
<evidence type="ECO:0008006" key="8">
    <source>
        <dbReference type="Google" id="ProtNLM"/>
    </source>
</evidence>
<comment type="caution">
    <text evidence="4">The sequence shown here is derived from an EMBL/GenBank/DDBJ whole genome shotgun (WGS) entry which is preliminary data.</text>
</comment>
<dbReference type="InterPro" id="IPR021333">
    <property type="entry name" value="DUF2946"/>
</dbReference>
<evidence type="ECO:0000256" key="1">
    <source>
        <dbReference type="SAM" id="MobiDB-lite"/>
    </source>
</evidence>
<dbReference type="RefSeq" id="WP_183821175.1">
    <property type="nucleotide sequence ID" value="NZ_JACIGW010000001.1"/>
</dbReference>
<gene>
    <name evidence="3" type="ORF">GGE31_001194</name>
    <name evidence="2" type="ORF">GGE33_000591</name>
    <name evidence="4" type="ORF">GGE35_001193</name>
</gene>
<dbReference type="EMBL" id="JACIGW010000001">
    <property type="protein sequence ID" value="MBB4346883.1"/>
    <property type="molecule type" value="Genomic_DNA"/>
</dbReference>
<evidence type="ECO:0000313" key="7">
    <source>
        <dbReference type="Proteomes" id="UP000576087"/>
    </source>
</evidence>